<accession>A0A0F9I477</accession>
<evidence type="ECO:0000313" key="2">
    <source>
        <dbReference type="EMBL" id="KKL88635.1"/>
    </source>
</evidence>
<evidence type="ECO:0000256" key="1">
    <source>
        <dbReference type="SAM" id="MobiDB-lite"/>
    </source>
</evidence>
<proteinExistence type="predicted"/>
<dbReference type="AlphaFoldDB" id="A0A0F9I477"/>
<gene>
    <name evidence="2" type="ORF">LCGC14_1922740</name>
</gene>
<sequence length="106" mass="11139">MALGISAEEMAGELQITTEQLVVIEAQTSLPRAEEVGRAWDLALGRIVKAREDAGRDEAAAASEDPPDTSDTLRQWGTGPEHAHSTPTEATMPNAKAAQADKTGGD</sequence>
<reference evidence="2" key="1">
    <citation type="journal article" date="2015" name="Nature">
        <title>Complex archaea that bridge the gap between prokaryotes and eukaryotes.</title>
        <authorList>
            <person name="Spang A."/>
            <person name="Saw J.H."/>
            <person name="Jorgensen S.L."/>
            <person name="Zaremba-Niedzwiedzka K."/>
            <person name="Martijn J."/>
            <person name="Lind A.E."/>
            <person name="van Eijk R."/>
            <person name="Schleper C."/>
            <person name="Guy L."/>
            <person name="Ettema T.J."/>
        </authorList>
    </citation>
    <scope>NUCLEOTIDE SEQUENCE</scope>
</reference>
<organism evidence="2">
    <name type="scientific">marine sediment metagenome</name>
    <dbReference type="NCBI Taxonomy" id="412755"/>
    <lineage>
        <taxon>unclassified sequences</taxon>
        <taxon>metagenomes</taxon>
        <taxon>ecological metagenomes</taxon>
    </lineage>
</organism>
<dbReference type="EMBL" id="LAZR01020509">
    <property type="protein sequence ID" value="KKL88635.1"/>
    <property type="molecule type" value="Genomic_DNA"/>
</dbReference>
<comment type="caution">
    <text evidence="2">The sequence shown here is derived from an EMBL/GenBank/DDBJ whole genome shotgun (WGS) entry which is preliminary data.</text>
</comment>
<name>A0A0F9I477_9ZZZZ</name>
<protein>
    <submittedName>
        <fullName evidence="2">Uncharacterized protein</fullName>
    </submittedName>
</protein>
<feature type="region of interest" description="Disordered" evidence="1">
    <location>
        <begin position="54"/>
        <end position="106"/>
    </location>
</feature>